<keyword evidence="3" id="KW-1185">Reference proteome</keyword>
<sequence length="63" mass="7387">MNVCVRLCFMFVLIPKVSRKQELKNDFTTLCGTLSTPSPICRLSMFRDKRSGKFQMKHIEVEF</sequence>
<evidence type="ECO:0000313" key="3">
    <source>
        <dbReference type="Proteomes" id="UP000183832"/>
    </source>
</evidence>
<gene>
    <name evidence="2" type="ORF">CLUMA_CG004645</name>
</gene>
<reference evidence="2 3" key="1">
    <citation type="submission" date="2015-04" db="EMBL/GenBank/DDBJ databases">
        <authorList>
            <person name="Syromyatnikov M.Y."/>
            <person name="Popov V.N."/>
        </authorList>
    </citation>
    <scope>NUCLEOTIDE SEQUENCE [LARGE SCALE GENOMIC DNA]</scope>
</reference>
<evidence type="ECO:0000256" key="1">
    <source>
        <dbReference type="SAM" id="SignalP"/>
    </source>
</evidence>
<proteinExistence type="predicted"/>
<dbReference type="EMBL" id="CVRI01000020">
    <property type="protein sequence ID" value="CRK90956.1"/>
    <property type="molecule type" value="Genomic_DNA"/>
</dbReference>
<name>A0A1J1HUB2_9DIPT</name>
<protein>
    <submittedName>
        <fullName evidence="2">CLUMA_CG004645, isoform A</fullName>
    </submittedName>
</protein>
<dbReference type="AlphaFoldDB" id="A0A1J1HUB2"/>
<accession>A0A1J1HUB2</accession>
<keyword evidence="1" id="KW-0732">Signal</keyword>
<organism evidence="2 3">
    <name type="scientific">Clunio marinus</name>
    <dbReference type="NCBI Taxonomy" id="568069"/>
    <lineage>
        <taxon>Eukaryota</taxon>
        <taxon>Metazoa</taxon>
        <taxon>Ecdysozoa</taxon>
        <taxon>Arthropoda</taxon>
        <taxon>Hexapoda</taxon>
        <taxon>Insecta</taxon>
        <taxon>Pterygota</taxon>
        <taxon>Neoptera</taxon>
        <taxon>Endopterygota</taxon>
        <taxon>Diptera</taxon>
        <taxon>Nematocera</taxon>
        <taxon>Chironomoidea</taxon>
        <taxon>Chironomidae</taxon>
        <taxon>Clunio</taxon>
    </lineage>
</organism>
<dbReference type="Proteomes" id="UP000183832">
    <property type="component" value="Unassembled WGS sequence"/>
</dbReference>
<evidence type="ECO:0000313" key="2">
    <source>
        <dbReference type="EMBL" id="CRK90956.1"/>
    </source>
</evidence>
<feature type="chain" id="PRO_5013017940" evidence="1">
    <location>
        <begin position="20"/>
        <end position="63"/>
    </location>
</feature>
<feature type="signal peptide" evidence="1">
    <location>
        <begin position="1"/>
        <end position="19"/>
    </location>
</feature>